<dbReference type="GO" id="GO:0004792">
    <property type="term" value="F:thiosulfate-cyanide sulfurtransferase activity"/>
    <property type="evidence" value="ECO:0007669"/>
    <property type="project" value="UniProtKB-EC"/>
</dbReference>
<dbReference type="Pfam" id="PF00581">
    <property type="entry name" value="Rhodanese"/>
    <property type="match status" value="2"/>
</dbReference>
<evidence type="ECO:0000256" key="1">
    <source>
        <dbReference type="ARBA" id="ARBA00022737"/>
    </source>
</evidence>
<feature type="domain" description="Rhodanese" evidence="2">
    <location>
        <begin position="23"/>
        <end position="130"/>
    </location>
</feature>
<evidence type="ECO:0000259" key="2">
    <source>
        <dbReference type="PROSITE" id="PS50206"/>
    </source>
</evidence>
<dbReference type="InterPro" id="IPR001307">
    <property type="entry name" value="Thiosulphate_STrfase_CS"/>
</dbReference>
<reference evidence="3" key="1">
    <citation type="submission" date="2015-10" db="EMBL/GenBank/DDBJ databases">
        <authorList>
            <person name="Gilbert D.G."/>
        </authorList>
    </citation>
    <scope>NUCLEOTIDE SEQUENCE</scope>
</reference>
<dbReference type="PROSITE" id="PS00380">
    <property type="entry name" value="RHODANESE_1"/>
    <property type="match status" value="1"/>
</dbReference>
<dbReference type="CDD" id="cd01449">
    <property type="entry name" value="TST_Repeat_2"/>
    <property type="match status" value="1"/>
</dbReference>
<dbReference type="PROSITE" id="PS50206">
    <property type="entry name" value="RHODANESE_3"/>
    <property type="match status" value="2"/>
</dbReference>
<keyword evidence="1" id="KW-0677">Repeat</keyword>
<evidence type="ECO:0000313" key="3">
    <source>
        <dbReference type="EMBL" id="CUV02248.1"/>
    </source>
</evidence>
<dbReference type="SMART" id="SM00450">
    <property type="entry name" value="RHOD"/>
    <property type="match status" value="2"/>
</dbReference>
<dbReference type="SUPFAM" id="SSF52821">
    <property type="entry name" value="Rhodanese/Cell cycle control phosphatase"/>
    <property type="match status" value="2"/>
</dbReference>
<dbReference type="EC" id="2.8.1.1" evidence="3"/>
<keyword evidence="3" id="KW-0808">Transferase</keyword>
<organism evidence="3">
    <name type="scientific">hydrothermal vent metagenome</name>
    <dbReference type="NCBI Taxonomy" id="652676"/>
    <lineage>
        <taxon>unclassified sequences</taxon>
        <taxon>metagenomes</taxon>
        <taxon>ecological metagenomes</taxon>
    </lineage>
</organism>
<dbReference type="InterPro" id="IPR001763">
    <property type="entry name" value="Rhodanese-like_dom"/>
</dbReference>
<dbReference type="InterPro" id="IPR051126">
    <property type="entry name" value="Thiosulfate_sulfurtransferase"/>
</dbReference>
<dbReference type="CDD" id="cd01448">
    <property type="entry name" value="TST_Repeat_1"/>
    <property type="match status" value="1"/>
</dbReference>
<dbReference type="PANTHER" id="PTHR43855:SF1">
    <property type="entry name" value="THIOSULFATE SULFURTRANSFERASE"/>
    <property type="match status" value="1"/>
</dbReference>
<name>A0A160V8V6_9ZZZZ</name>
<dbReference type="Gene3D" id="3.40.250.10">
    <property type="entry name" value="Rhodanese-like domain"/>
    <property type="match status" value="2"/>
</dbReference>
<accession>A0A160V8V6</accession>
<feature type="domain" description="Rhodanese" evidence="2">
    <location>
        <begin position="161"/>
        <end position="273"/>
    </location>
</feature>
<dbReference type="InterPro" id="IPR036873">
    <property type="entry name" value="Rhodanese-like_dom_sf"/>
</dbReference>
<sequence length="274" mass="30724">MAQEGYAHPEFLVDAEWVDAHKDDANVVIVDCDVEVGFVRGHIPGAVLVPDNYEKNPDNGRVLLMEPDQFKAMCQGLGIGDDTLVITYDNSQSLTAARLWWALNTYGHSNVKILDGGWRRWVAEGRTISFDRAHPNTSMIFTPKRDESLLVKVDELKTACNVGDSIIWDVRSDGEWDGSNSRGNKRVGHVPGAIHLEWFNLMERDTHRFKPADEIKQILATNGITPDKNVFTYQGGIRAANSLFVMRLVGFNDTKNYDGSMGEWANMEDTPLEV</sequence>
<gene>
    <name evidence="3" type="ORF">MGWOODY_Clf2911</name>
</gene>
<dbReference type="PANTHER" id="PTHR43855">
    <property type="entry name" value="THIOSULFATE SULFURTRANSFERASE"/>
    <property type="match status" value="1"/>
</dbReference>
<protein>
    <submittedName>
        <fullName evidence="3">Thiosulfate sulfurtransferase, rhodanese</fullName>
        <ecNumber evidence="3">2.8.1.1</ecNumber>
    </submittedName>
</protein>
<dbReference type="EMBL" id="FAXA01000208">
    <property type="protein sequence ID" value="CUV02248.1"/>
    <property type="molecule type" value="Genomic_DNA"/>
</dbReference>
<proteinExistence type="predicted"/>
<dbReference type="AlphaFoldDB" id="A0A160V8V6"/>